<dbReference type="AlphaFoldDB" id="A0A194AGI3"/>
<name>A0A194AGI3_9BACT</name>
<feature type="region of interest" description="Disordered" evidence="1">
    <location>
        <begin position="24"/>
        <end position="48"/>
    </location>
</feature>
<keyword evidence="3" id="KW-1185">Reference proteome</keyword>
<dbReference type="RefSeq" id="WP_176724173.1">
    <property type="nucleotide sequence ID" value="NZ_BDFE01000015.1"/>
</dbReference>
<evidence type="ECO:0000256" key="1">
    <source>
        <dbReference type="SAM" id="MobiDB-lite"/>
    </source>
</evidence>
<comment type="caution">
    <text evidence="2">The sequence shown here is derived from an EMBL/GenBank/DDBJ whole genome shotgun (WGS) entry which is preliminary data.</text>
</comment>
<dbReference type="STRING" id="1592317.DPF_1026"/>
<dbReference type="Proteomes" id="UP000095200">
    <property type="component" value="Unassembled WGS sequence"/>
</dbReference>
<evidence type="ECO:0000313" key="3">
    <source>
        <dbReference type="Proteomes" id="UP000095200"/>
    </source>
</evidence>
<accession>A0A194AGI3</accession>
<dbReference type="EMBL" id="BDFE01000015">
    <property type="protein sequence ID" value="GAU08320.1"/>
    <property type="molecule type" value="Genomic_DNA"/>
</dbReference>
<organism evidence="2 3">
    <name type="scientific">Desulfoplanes formicivorans</name>
    <dbReference type="NCBI Taxonomy" id="1592317"/>
    <lineage>
        <taxon>Bacteria</taxon>
        <taxon>Pseudomonadati</taxon>
        <taxon>Thermodesulfobacteriota</taxon>
        <taxon>Desulfovibrionia</taxon>
        <taxon>Desulfovibrionales</taxon>
        <taxon>Desulfoplanaceae</taxon>
        <taxon>Desulfoplanes</taxon>
    </lineage>
</organism>
<protein>
    <submittedName>
        <fullName evidence="2">Uncharacterized protein</fullName>
    </submittedName>
</protein>
<evidence type="ECO:0000313" key="2">
    <source>
        <dbReference type="EMBL" id="GAU08320.1"/>
    </source>
</evidence>
<proteinExistence type="predicted"/>
<sequence>MDALIIVAIALIVVIGAFYALGVGRPHKTTSRPTKNKGAYSKRARNKR</sequence>
<gene>
    <name evidence="2" type="ORF">DPF_1026</name>
</gene>
<reference evidence="3" key="1">
    <citation type="submission" date="2016-06" db="EMBL/GenBank/DDBJ databases">
        <title>Draft genome sequence of Desulfoplanes formicivorans strain Pf12B.</title>
        <authorList>
            <person name="Watanabe M."/>
            <person name="Kojima H."/>
            <person name="Fukui M."/>
        </authorList>
    </citation>
    <scope>NUCLEOTIDE SEQUENCE [LARGE SCALE GENOMIC DNA]</scope>
    <source>
        <strain evidence="3">Pf12B</strain>
    </source>
</reference>